<keyword evidence="4" id="KW-1185">Reference proteome</keyword>
<evidence type="ECO:0000313" key="3">
    <source>
        <dbReference type="EMBL" id="WMV17526.1"/>
    </source>
</evidence>
<dbReference type="Proteomes" id="UP001234989">
    <property type="component" value="Chromosome 2"/>
</dbReference>
<keyword evidence="1" id="KW-0812">Transmembrane</keyword>
<evidence type="ECO:0000259" key="2">
    <source>
        <dbReference type="PROSITE" id="PS50011"/>
    </source>
</evidence>
<dbReference type="SMART" id="SM00220">
    <property type="entry name" value="S_TKc"/>
    <property type="match status" value="1"/>
</dbReference>
<evidence type="ECO:0000256" key="1">
    <source>
        <dbReference type="SAM" id="Phobius"/>
    </source>
</evidence>
<reference evidence="3" key="1">
    <citation type="submission" date="2023-08" db="EMBL/GenBank/DDBJ databases">
        <title>A de novo genome assembly of Solanum verrucosum Schlechtendal, a Mexican diploid species geographically isolated from the other diploid A-genome species in potato relatives.</title>
        <authorList>
            <person name="Hosaka K."/>
        </authorList>
    </citation>
    <scope>NUCLEOTIDE SEQUENCE</scope>
    <source>
        <tissue evidence="3">Young leaves</tissue>
    </source>
</reference>
<keyword evidence="1" id="KW-0472">Membrane</keyword>
<dbReference type="PANTHER" id="PTHR48055:SF26">
    <property type="entry name" value="TRANSFERASE, PROTEIN KINASE RLK-PELLE-URK-2 FAMILY"/>
    <property type="match status" value="1"/>
</dbReference>
<dbReference type="InterPro" id="IPR011009">
    <property type="entry name" value="Kinase-like_dom_sf"/>
</dbReference>
<dbReference type="InterPro" id="IPR051564">
    <property type="entry name" value="LRR_receptor-like_kinase"/>
</dbReference>
<dbReference type="PROSITE" id="PS50011">
    <property type="entry name" value="PROTEIN_KINASE_DOM"/>
    <property type="match status" value="1"/>
</dbReference>
<dbReference type="SUPFAM" id="SSF56112">
    <property type="entry name" value="Protein kinase-like (PK-like)"/>
    <property type="match status" value="1"/>
</dbReference>
<dbReference type="FunFam" id="1.10.510.10:FF:000530">
    <property type="entry name" value="probable receptor-like protein kinase At5g59700"/>
    <property type="match status" value="1"/>
</dbReference>
<dbReference type="Pfam" id="PF00069">
    <property type="entry name" value="Pkinase"/>
    <property type="match status" value="1"/>
</dbReference>
<organism evidence="3 4">
    <name type="scientific">Solanum verrucosum</name>
    <dbReference type="NCBI Taxonomy" id="315347"/>
    <lineage>
        <taxon>Eukaryota</taxon>
        <taxon>Viridiplantae</taxon>
        <taxon>Streptophyta</taxon>
        <taxon>Embryophyta</taxon>
        <taxon>Tracheophyta</taxon>
        <taxon>Spermatophyta</taxon>
        <taxon>Magnoliopsida</taxon>
        <taxon>eudicotyledons</taxon>
        <taxon>Gunneridae</taxon>
        <taxon>Pentapetalae</taxon>
        <taxon>asterids</taxon>
        <taxon>lamiids</taxon>
        <taxon>Solanales</taxon>
        <taxon>Solanaceae</taxon>
        <taxon>Solanoideae</taxon>
        <taxon>Solaneae</taxon>
        <taxon>Solanum</taxon>
    </lineage>
</organism>
<dbReference type="GO" id="GO:0016020">
    <property type="term" value="C:membrane"/>
    <property type="evidence" value="ECO:0007669"/>
    <property type="project" value="TreeGrafter"/>
</dbReference>
<dbReference type="Gene3D" id="1.10.510.10">
    <property type="entry name" value="Transferase(Phosphotransferase) domain 1"/>
    <property type="match status" value="1"/>
</dbReference>
<dbReference type="Gene3D" id="3.30.200.20">
    <property type="entry name" value="Phosphorylase Kinase, domain 1"/>
    <property type="match status" value="1"/>
</dbReference>
<dbReference type="AlphaFoldDB" id="A0AAF0TFN8"/>
<protein>
    <recommendedName>
        <fullName evidence="2">Protein kinase domain-containing protein</fullName>
    </recommendedName>
</protein>
<feature type="transmembrane region" description="Helical" evidence="1">
    <location>
        <begin position="256"/>
        <end position="279"/>
    </location>
</feature>
<feature type="domain" description="Protein kinase" evidence="2">
    <location>
        <begin position="316"/>
        <end position="584"/>
    </location>
</feature>
<dbReference type="InterPro" id="IPR000719">
    <property type="entry name" value="Prot_kinase_dom"/>
</dbReference>
<gene>
    <name evidence="3" type="ORF">MTR67_010911</name>
</gene>
<dbReference type="GO" id="GO:0004672">
    <property type="term" value="F:protein kinase activity"/>
    <property type="evidence" value="ECO:0007669"/>
    <property type="project" value="InterPro"/>
</dbReference>
<accession>A0AAF0TFN8</accession>
<name>A0AAF0TFN8_SOLVR</name>
<keyword evidence="1" id="KW-1133">Transmembrane helix</keyword>
<sequence>MEELLMGIYTRDRTKHLNVITSICIFNLINTCCLTFSQPSAAECILQLGKFSVPYNVRDEGGNWGSFLNDEICGGPFRDYLYAMGIRANKTGQMYLNSTQQTNCLTKMNDKGNGIDAFGCGIEKLTKTGGSCSDFSVNDANIKLGDKLRKLSYNCQFQDTADKRGHLCESCVNSWKDIKEMKSKNEKYTEVESDICRFAVLVSLTSTRITDQAWLRKLYNCLSNQKQPVNFAHTQKKEQEEEEHSELTEKHKFRPVLSVLIGGILAVLITVFISVWAFIRKRANVDASEKKFAIDLPKDSSLEVSIEEVYSATNNLNESNFIGEGTAGRVYRGVLPNNQEVAIKHITHEECIETFLREVKSLTNVRHPNLVALLGYSKNAKECFLIYEICPYGNLSQWLFANNRVLSWTQRLEIAIDSAKGLLFLHTYHDRSIIHRDIKPTNILLGQNFEAKLSDFGLSKVIDIDESYMISEVRGTYGYVDPEYETNHHVNSAGDVYSFGIVLLQILSGRKVINMNMEKPTRLDKIAKSLLRERRAVDFVDPKLHGDYSTDAFQLTLELAISCIAPKQQRPSIENVVDKLEEALAITRREKASTPHTTPVWSSTSFQEQYRTIVENVT</sequence>
<dbReference type="PANTHER" id="PTHR48055">
    <property type="entry name" value="LEUCINE-RICH REPEAT RECEPTOR PROTEIN KINASE EMS1"/>
    <property type="match status" value="1"/>
</dbReference>
<proteinExistence type="predicted"/>
<dbReference type="InterPro" id="IPR008271">
    <property type="entry name" value="Ser/Thr_kinase_AS"/>
</dbReference>
<dbReference type="GO" id="GO:0005524">
    <property type="term" value="F:ATP binding"/>
    <property type="evidence" value="ECO:0007669"/>
    <property type="project" value="InterPro"/>
</dbReference>
<evidence type="ECO:0000313" key="4">
    <source>
        <dbReference type="Proteomes" id="UP001234989"/>
    </source>
</evidence>
<dbReference type="EMBL" id="CP133613">
    <property type="protein sequence ID" value="WMV17526.1"/>
    <property type="molecule type" value="Genomic_DNA"/>
</dbReference>
<dbReference type="PROSITE" id="PS00108">
    <property type="entry name" value="PROTEIN_KINASE_ST"/>
    <property type="match status" value="1"/>
</dbReference>